<name>A0A9Q7AFS8_9BACT</name>
<protein>
    <submittedName>
        <fullName evidence="1">Uncharacterized protein</fullName>
    </submittedName>
</protein>
<dbReference type="AlphaFoldDB" id="A0A9Q7AFS8"/>
<sequence>MLSLLRGSARGLFIQTGGPSARRLLQEAFPLEARPPRDLWDRAREDQTLLLFSRRDLDRGRLETFLADASPVDILAHLINADLEAPLRVRPLPRAILFRLSGDRERAMEQIARDFDARPGKLKQLLRWSGRHPVVLCFTEKNLNRPLALADLQPDVLYFDSPYEKLFHRLRGRALEYFNEAAGGEAWRNLEIRVYDVWERYDLQARRVRLVLEDLDLGLVLGEGWGKDFARILMAVSVYRFRLATFIAPERIKALLLGLEYDAEGNRLVDLDLFEGRVKIGWQGQADRKEDRSALGRRLRQALRLELLPETLARLDAFEAQLIEAQGFRP</sequence>
<evidence type="ECO:0000313" key="2">
    <source>
        <dbReference type="Proteomes" id="UP000671879"/>
    </source>
</evidence>
<keyword evidence="2" id="KW-1185">Reference proteome</keyword>
<reference evidence="2" key="1">
    <citation type="submission" date="2021-04" db="EMBL/GenBank/DDBJ databases">
        <title>A novel Synergistetes isolate from a pyrite-forming mixed culture.</title>
        <authorList>
            <person name="Bunk B."/>
            <person name="Sproer C."/>
            <person name="Spring S."/>
            <person name="Pester M."/>
        </authorList>
    </citation>
    <scope>NUCLEOTIDE SEQUENCE [LARGE SCALE GENOMIC DNA]</scope>
    <source>
        <strain evidence="2">J.5.4.2-T.3.5.2</strain>
    </source>
</reference>
<dbReference type="EMBL" id="CP072943">
    <property type="protein sequence ID" value="QTX32404.1"/>
    <property type="molecule type" value="Genomic_DNA"/>
</dbReference>
<dbReference type="Proteomes" id="UP000671879">
    <property type="component" value="Chromosome"/>
</dbReference>
<evidence type="ECO:0000313" key="1">
    <source>
        <dbReference type="EMBL" id="QTX32404.1"/>
    </source>
</evidence>
<accession>A0A9Q7AFS8</accession>
<dbReference type="KEGG" id="aram:KAR29_00160"/>
<proteinExistence type="predicted"/>
<organism evidence="1 2">
    <name type="scientific">Aminithiophilus ramosus</name>
    <dbReference type="NCBI Taxonomy" id="3029084"/>
    <lineage>
        <taxon>Bacteria</taxon>
        <taxon>Thermotogati</taxon>
        <taxon>Synergistota</taxon>
        <taxon>Synergistia</taxon>
        <taxon>Synergistales</taxon>
        <taxon>Aminithiophilaceae</taxon>
        <taxon>Aminithiophilus</taxon>
    </lineage>
</organism>
<gene>
    <name evidence="1" type="ORF">KAR29_00160</name>
</gene>
<dbReference type="RefSeq" id="WP_274373637.1">
    <property type="nucleotide sequence ID" value="NZ_CP072943.1"/>
</dbReference>